<proteinExistence type="predicted"/>
<dbReference type="InterPro" id="IPR010998">
    <property type="entry name" value="Integrase_recombinase_N"/>
</dbReference>
<dbReference type="CDD" id="cd00796">
    <property type="entry name" value="INT_Rci_Hp1_C"/>
    <property type="match status" value="1"/>
</dbReference>
<dbReference type="RefSeq" id="WP_370093098.1">
    <property type="nucleotide sequence ID" value="NZ_JBGBZG010000002.1"/>
</dbReference>
<feature type="compositionally biased region" description="Basic and acidic residues" evidence="4">
    <location>
        <begin position="168"/>
        <end position="181"/>
    </location>
</feature>
<keyword evidence="7" id="KW-1185">Reference proteome</keyword>
<dbReference type="Pfam" id="PF00589">
    <property type="entry name" value="Phage_integrase"/>
    <property type="match status" value="1"/>
</dbReference>
<dbReference type="PANTHER" id="PTHR30349:SF88">
    <property type="entry name" value="BLL1584 PROTEIN"/>
    <property type="match status" value="1"/>
</dbReference>
<dbReference type="PANTHER" id="PTHR30349">
    <property type="entry name" value="PHAGE INTEGRASE-RELATED"/>
    <property type="match status" value="1"/>
</dbReference>
<dbReference type="InterPro" id="IPR011010">
    <property type="entry name" value="DNA_brk_join_enz"/>
</dbReference>
<evidence type="ECO:0000256" key="1">
    <source>
        <dbReference type="ARBA" id="ARBA00022908"/>
    </source>
</evidence>
<dbReference type="Proteomes" id="UP001565369">
    <property type="component" value="Unassembled WGS sequence"/>
</dbReference>
<feature type="domain" description="Tyr recombinase" evidence="5">
    <location>
        <begin position="237"/>
        <end position="408"/>
    </location>
</feature>
<gene>
    <name evidence="6" type="ORF">ABIG07_001261</name>
</gene>
<keyword evidence="1" id="KW-0229">DNA integration</keyword>
<keyword evidence="2" id="KW-0238">DNA-binding</keyword>
<evidence type="ECO:0000259" key="5">
    <source>
        <dbReference type="PROSITE" id="PS51898"/>
    </source>
</evidence>
<comment type="caution">
    <text evidence="6">The sequence shown here is derived from an EMBL/GenBank/DDBJ whole genome shotgun (WGS) entry which is preliminary data.</text>
</comment>
<keyword evidence="3" id="KW-0233">DNA recombination</keyword>
<name>A0ABV4FMZ6_9BRAD</name>
<dbReference type="Gene3D" id="1.10.443.10">
    <property type="entry name" value="Intergrase catalytic core"/>
    <property type="match status" value="1"/>
</dbReference>
<accession>A0ABV4FMZ6</accession>
<evidence type="ECO:0000313" key="7">
    <source>
        <dbReference type="Proteomes" id="UP001565369"/>
    </source>
</evidence>
<reference evidence="6 7" key="1">
    <citation type="submission" date="2024-07" db="EMBL/GenBank/DDBJ databases">
        <title>Genomic Encyclopedia of Type Strains, Phase V (KMG-V): Genome sequencing to study the core and pangenomes of soil and plant-associated prokaryotes.</title>
        <authorList>
            <person name="Whitman W."/>
        </authorList>
    </citation>
    <scope>NUCLEOTIDE SEQUENCE [LARGE SCALE GENOMIC DNA]</scope>
    <source>
        <strain evidence="6 7">USDA 152</strain>
    </source>
</reference>
<dbReference type="EMBL" id="JBGBZJ010000003">
    <property type="protein sequence ID" value="MEY9452313.1"/>
    <property type="molecule type" value="Genomic_DNA"/>
</dbReference>
<evidence type="ECO:0000256" key="3">
    <source>
        <dbReference type="ARBA" id="ARBA00023172"/>
    </source>
</evidence>
<evidence type="ECO:0000256" key="4">
    <source>
        <dbReference type="SAM" id="MobiDB-lite"/>
    </source>
</evidence>
<dbReference type="InterPro" id="IPR002104">
    <property type="entry name" value="Integrase_catalytic"/>
</dbReference>
<dbReference type="InterPro" id="IPR050090">
    <property type="entry name" value="Tyrosine_recombinase_XerCD"/>
</dbReference>
<dbReference type="PROSITE" id="PS51898">
    <property type="entry name" value="TYR_RECOMBINASE"/>
    <property type="match status" value="1"/>
</dbReference>
<organism evidence="6 7">
    <name type="scientific">Bradyrhizobium ottawaense</name>
    <dbReference type="NCBI Taxonomy" id="931866"/>
    <lineage>
        <taxon>Bacteria</taxon>
        <taxon>Pseudomonadati</taxon>
        <taxon>Pseudomonadota</taxon>
        <taxon>Alphaproteobacteria</taxon>
        <taxon>Hyphomicrobiales</taxon>
        <taxon>Nitrobacteraceae</taxon>
        <taxon>Bradyrhizobium</taxon>
    </lineage>
</organism>
<evidence type="ECO:0000256" key="2">
    <source>
        <dbReference type="ARBA" id="ARBA00023125"/>
    </source>
</evidence>
<evidence type="ECO:0000313" key="6">
    <source>
        <dbReference type="EMBL" id="MEY9452313.1"/>
    </source>
</evidence>
<protein>
    <submittedName>
        <fullName evidence="6">Integrase</fullName>
    </submittedName>
</protein>
<dbReference type="InterPro" id="IPR013762">
    <property type="entry name" value="Integrase-like_cat_sf"/>
</dbReference>
<sequence>MARSARNSSLETRTARAKLRIRRAPYFAKIAKGLRLGYYRGAVAGSWIARLYRGERNYETKALGIADDTLDADGVQVFDYWQAQEQARQWGERQRLLAAGAARRGSYTVADAIADYLTEIRAEKKPAAVKGAEYVLDAWILPELGAVQVEKLTTDRLNRWRNKIATEPKRVRTKRTADEQATRATPDDDDARRARKATANRILTVLKAVLNRAFHADRVVSDSAWRKVKPFKRVDEAVVRYLSVAEARRLVQTCAKDFRKLVQAALLTGCRYAELTRLKCGDFNADSGTLAIRLSKGKVRHVVLTAEAQDAFENWTIDRPSSDLLFLRADGDAWGASHQKRPLEEASARAGITPAVTFHILRHTHGSHLAMKGVPMGVIASQLGHADTRMTEKHYAHLAPNYIAQTIRANFPVLGIGDEAKVMPLRRTKRA</sequence>
<feature type="region of interest" description="Disordered" evidence="4">
    <location>
        <begin position="168"/>
        <end position="193"/>
    </location>
</feature>
<dbReference type="SUPFAM" id="SSF56349">
    <property type="entry name" value="DNA breaking-rejoining enzymes"/>
    <property type="match status" value="1"/>
</dbReference>
<dbReference type="Gene3D" id="1.10.150.130">
    <property type="match status" value="1"/>
</dbReference>